<keyword evidence="2" id="KW-1185">Reference proteome</keyword>
<gene>
    <name evidence="1" type="ORF">NQV15_08190</name>
</gene>
<organism evidence="1 2">
    <name type="scientific">Aeromicrobium wangtongii</name>
    <dbReference type="NCBI Taxonomy" id="2969247"/>
    <lineage>
        <taxon>Bacteria</taxon>
        <taxon>Bacillati</taxon>
        <taxon>Actinomycetota</taxon>
        <taxon>Actinomycetes</taxon>
        <taxon>Propionibacteriales</taxon>
        <taxon>Nocardioidaceae</taxon>
        <taxon>Aeromicrobium</taxon>
    </lineage>
</organism>
<protein>
    <submittedName>
        <fullName evidence="1">Immunity 51 family protein</fullName>
    </submittedName>
</protein>
<sequence>MNNLFRRHTDDDGSSLTFDCDTPVDGAITAAGGEPTGYFWDGVLAFVAPELAEGLEFDSEGSMFCAYGAVDDLDEAQRVLKLYMTDTDKVLALMERAESAGVTLGEPFDDEDDDQRPGFLARLLKRG</sequence>
<reference evidence="1 2" key="1">
    <citation type="submission" date="2022-08" db="EMBL/GenBank/DDBJ databases">
        <title>novel species in genus Aeromicrobium.</title>
        <authorList>
            <person name="Ye L."/>
        </authorList>
    </citation>
    <scope>NUCLEOTIDE SEQUENCE [LARGE SCALE GENOMIC DNA]</scope>
    <source>
        <strain evidence="2">zg-Y1379</strain>
    </source>
</reference>
<accession>A0ABY5MBS7</accession>
<dbReference type="Proteomes" id="UP001316184">
    <property type="component" value="Chromosome"/>
</dbReference>
<dbReference type="InterPro" id="IPR028956">
    <property type="entry name" value="Imm51"/>
</dbReference>
<evidence type="ECO:0000313" key="2">
    <source>
        <dbReference type="Proteomes" id="UP001316184"/>
    </source>
</evidence>
<name>A0ABY5MBS7_9ACTN</name>
<proteinExistence type="predicted"/>
<dbReference type="EMBL" id="CP102173">
    <property type="protein sequence ID" value="UUP15277.1"/>
    <property type="molecule type" value="Genomic_DNA"/>
</dbReference>
<dbReference type="Pfam" id="PF15595">
    <property type="entry name" value="Imm51"/>
    <property type="match status" value="1"/>
</dbReference>
<evidence type="ECO:0000313" key="1">
    <source>
        <dbReference type="EMBL" id="UUP15277.1"/>
    </source>
</evidence>
<dbReference type="RefSeq" id="WP_232399332.1">
    <property type="nucleotide sequence ID" value="NZ_CP102173.1"/>
</dbReference>